<dbReference type="AlphaFoldDB" id="A0A2P2BQ97"/>
<proteinExistence type="predicted"/>
<dbReference type="KEGG" id="rhom:FRIFI_0969"/>
<keyword evidence="2" id="KW-1185">Reference proteome</keyword>
<dbReference type="RefSeq" id="WP_166505155.1">
    <property type="nucleotide sequence ID" value="NZ_LN650648.1"/>
</dbReference>
<accession>A0A2P2BQ97</accession>
<organism evidence="1 2">
    <name type="scientific">Romboutsia hominis</name>
    <dbReference type="NCBI Taxonomy" id="1507512"/>
    <lineage>
        <taxon>Bacteria</taxon>
        <taxon>Bacillati</taxon>
        <taxon>Bacillota</taxon>
        <taxon>Clostridia</taxon>
        <taxon>Peptostreptococcales</taxon>
        <taxon>Peptostreptococcaceae</taxon>
        <taxon>Romboutsia</taxon>
    </lineage>
</organism>
<sequence>MRKITDFIKKKEKEVNLPFGSDECGKFLKETYKETLNEVVVLDDGLYEKIEHYNSIVDNINKLEKEKKTIEHIIQSEMREYETAFCKDRKITWKKVIKNSIDTKKLKVDYPEIIKNYTKTSTSRTFRMK</sequence>
<gene>
    <name evidence="1" type="ORF">FRIFI_0969</name>
</gene>
<dbReference type="EMBL" id="LN650648">
    <property type="protein sequence ID" value="CEI72509.1"/>
    <property type="molecule type" value="Genomic_DNA"/>
</dbReference>
<dbReference type="Proteomes" id="UP000245695">
    <property type="component" value="Chromosome 1"/>
</dbReference>
<evidence type="ECO:0000313" key="2">
    <source>
        <dbReference type="Proteomes" id="UP000245695"/>
    </source>
</evidence>
<protein>
    <submittedName>
        <fullName evidence="1">Uncharacterized protein</fullName>
    </submittedName>
</protein>
<reference evidence="1 2" key="1">
    <citation type="submission" date="2014-09" db="EMBL/GenBank/DDBJ databases">
        <authorList>
            <person name="Hornung B.V."/>
        </authorList>
    </citation>
    <scope>NUCLEOTIDE SEQUENCE [LARGE SCALE GENOMIC DNA]</scope>
    <source>
        <strain evidence="1 2">FRIFI</strain>
    </source>
</reference>
<evidence type="ECO:0000313" key="1">
    <source>
        <dbReference type="EMBL" id="CEI72509.1"/>
    </source>
</evidence>
<name>A0A2P2BQ97_9FIRM</name>